<evidence type="ECO:0000313" key="3">
    <source>
        <dbReference type="Proteomes" id="UP000291084"/>
    </source>
</evidence>
<keyword evidence="1" id="KW-1133">Transmembrane helix</keyword>
<evidence type="ECO:0000256" key="1">
    <source>
        <dbReference type="SAM" id="Phobius"/>
    </source>
</evidence>
<dbReference type="Proteomes" id="UP000291084">
    <property type="component" value="Chromosome 3"/>
</dbReference>
<reference evidence="2 3" key="1">
    <citation type="journal article" date="2015" name="Sci. Rep.">
        <title>The power of single molecule real-time sequencing technology in the de novo assembly of a eukaryotic genome.</title>
        <authorList>
            <person name="Sakai H."/>
            <person name="Naito K."/>
            <person name="Ogiso-Tanaka E."/>
            <person name="Takahashi Y."/>
            <person name="Iseki K."/>
            <person name="Muto C."/>
            <person name="Satou K."/>
            <person name="Teruya K."/>
            <person name="Shiroma A."/>
            <person name="Shimoji M."/>
            <person name="Hirano T."/>
            <person name="Itoh T."/>
            <person name="Kaga A."/>
            <person name="Tomooka N."/>
        </authorList>
    </citation>
    <scope>NUCLEOTIDE SEQUENCE [LARGE SCALE GENOMIC DNA]</scope>
    <source>
        <strain evidence="3">cv. Shumari</strain>
    </source>
</reference>
<proteinExistence type="predicted"/>
<sequence>MNESLNGKVYKTKGEGTKNFKLHHPSFFLAIIVFFLIPLSTLLVCLGFSRLSLPNSEKKNWFLSSPLKMMMNSLVDGALKVMEYFH</sequence>
<dbReference type="EMBL" id="AP015036">
    <property type="protein sequence ID" value="BAT80896.1"/>
    <property type="molecule type" value="Genomic_DNA"/>
</dbReference>
<accession>A0A0S3RJY5</accession>
<evidence type="ECO:0000313" key="2">
    <source>
        <dbReference type="EMBL" id="BAT80896.1"/>
    </source>
</evidence>
<gene>
    <name evidence="2" type="primary">Vigan.03G052000</name>
    <name evidence="2" type="ORF">VIGAN_03052000</name>
</gene>
<keyword evidence="1" id="KW-0472">Membrane</keyword>
<dbReference type="AlphaFoldDB" id="A0A0S3RJY5"/>
<protein>
    <submittedName>
        <fullName evidence="2">Uncharacterized protein</fullName>
    </submittedName>
</protein>
<keyword evidence="1" id="KW-0812">Transmembrane</keyword>
<feature type="transmembrane region" description="Helical" evidence="1">
    <location>
        <begin position="27"/>
        <end position="49"/>
    </location>
</feature>
<keyword evidence="3" id="KW-1185">Reference proteome</keyword>
<name>A0A0S3RJY5_PHAAN</name>
<organism evidence="2 3">
    <name type="scientific">Vigna angularis var. angularis</name>
    <dbReference type="NCBI Taxonomy" id="157739"/>
    <lineage>
        <taxon>Eukaryota</taxon>
        <taxon>Viridiplantae</taxon>
        <taxon>Streptophyta</taxon>
        <taxon>Embryophyta</taxon>
        <taxon>Tracheophyta</taxon>
        <taxon>Spermatophyta</taxon>
        <taxon>Magnoliopsida</taxon>
        <taxon>eudicotyledons</taxon>
        <taxon>Gunneridae</taxon>
        <taxon>Pentapetalae</taxon>
        <taxon>rosids</taxon>
        <taxon>fabids</taxon>
        <taxon>Fabales</taxon>
        <taxon>Fabaceae</taxon>
        <taxon>Papilionoideae</taxon>
        <taxon>50 kb inversion clade</taxon>
        <taxon>NPAAA clade</taxon>
        <taxon>indigoferoid/millettioid clade</taxon>
        <taxon>Phaseoleae</taxon>
        <taxon>Vigna</taxon>
    </lineage>
</organism>